<dbReference type="PANTHER" id="PTHR47506">
    <property type="entry name" value="TRANSCRIPTIONAL REGULATORY PROTEIN"/>
    <property type="match status" value="1"/>
</dbReference>
<dbReference type="OrthoDB" id="5816932at2"/>
<dbReference type="Pfam" id="PF00440">
    <property type="entry name" value="TetR_N"/>
    <property type="match status" value="1"/>
</dbReference>
<sequence length="193" mass="22490">MSNQSNDRKQQILDAARKCFLQFGYNTTSISMISRYADTSRVTIHKLFSGKEDIFRQVVDQHFKRTQQQVKNYRLQVSDIWQVVENIVMALGQPVFHDIKDKEVHQDLVKSCMQHTQDLSQAQRQFIRENLCSLFEHARDNQQISLKRIDMDCLGLAQSIETNVYGLLHSNIDLEAHHALQQTLKIYRAATQP</sequence>
<protein>
    <submittedName>
        <fullName evidence="6">TetR/AcrR family transcriptional regulator</fullName>
    </submittedName>
</protein>
<organism evidence="6 7">
    <name type="scientific">Thalassotalea mangrovi</name>
    <dbReference type="NCBI Taxonomy" id="2572245"/>
    <lineage>
        <taxon>Bacteria</taxon>
        <taxon>Pseudomonadati</taxon>
        <taxon>Pseudomonadota</taxon>
        <taxon>Gammaproteobacteria</taxon>
        <taxon>Alteromonadales</taxon>
        <taxon>Colwelliaceae</taxon>
        <taxon>Thalassotalea</taxon>
    </lineage>
</organism>
<evidence type="ECO:0000256" key="4">
    <source>
        <dbReference type="PROSITE-ProRule" id="PRU00335"/>
    </source>
</evidence>
<dbReference type="GO" id="GO:0003677">
    <property type="term" value="F:DNA binding"/>
    <property type="evidence" value="ECO:0007669"/>
    <property type="project" value="UniProtKB-UniRule"/>
</dbReference>
<dbReference type="Proteomes" id="UP000307999">
    <property type="component" value="Unassembled WGS sequence"/>
</dbReference>
<dbReference type="AlphaFoldDB" id="A0A4U1B7Q3"/>
<reference evidence="6 7" key="1">
    <citation type="submission" date="2019-04" db="EMBL/GenBank/DDBJ databases">
        <title>Thalassotalea guangxiensis sp. nov., isolated from sediment of the coastal wetland.</title>
        <authorList>
            <person name="Zheng S."/>
            <person name="Zhang D."/>
        </authorList>
    </citation>
    <scope>NUCLEOTIDE SEQUENCE [LARGE SCALE GENOMIC DNA]</scope>
    <source>
        <strain evidence="6 7">ZS-4</strain>
    </source>
</reference>
<accession>A0A4U1B7Q3</accession>
<keyword evidence="1" id="KW-0805">Transcription regulation</keyword>
<gene>
    <name evidence="6" type="ORF">E8M12_03615</name>
</gene>
<dbReference type="InterPro" id="IPR001647">
    <property type="entry name" value="HTH_TetR"/>
</dbReference>
<evidence type="ECO:0000256" key="3">
    <source>
        <dbReference type="ARBA" id="ARBA00023163"/>
    </source>
</evidence>
<feature type="domain" description="HTH tetR-type" evidence="5">
    <location>
        <begin position="6"/>
        <end position="66"/>
    </location>
</feature>
<evidence type="ECO:0000313" key="6">
    <source>
        <dbReference type="EMBL" id="TKB46653.1"/>
    </source>
</evidence>
<feature type="DNA-binding region" description="H-T-H motif" evidence="4">
    <location>
        <begin position="29"/>
        <end position="48"/>
    </location>
</feature>
<keyword evidence="2 4" id="KW-0238">DNA-binding</keyword>
<dbReference type="Gene3D" id="1.10.357.10">
    <property type="entry name" value="Tetracycline Repressor, domain 2"/>
    <property type="match status" value="1"/>
</dbReference>
<comment type="caution">
    <text evidence="6">The sequence shown here is derived from an EMBL/GenBank/DDBJ whole genome shotgun (WGS) entry which is preliminary data.</text>
</comment>
<evidence type="ECO:0000313" key="7">
    <source>
        <dbReference type="Proteomes" id="UP000307999"/>
    </source>
</evidence>
<keyword evidence="7" id="KW-1185">Reference proteome</keyword>
<dbReference type="RefSeq" id="WP_136734720.1">
    <property type="nucleotide sequence ID" value="NZ_SWDB01000007.1"/>
</dbReference>
<dbReference type="PROSITE" id="PS50977">
    <property type="entry name" value="HTH_TETR_2"/>
    <property type="match status" value="1"/>
</dbReference>
<evidence type="ECO:0000259" key="5">
    <source>
        <dbReference type="PROSITE" id="PS50977"/>
    </source>
</evidence>
<dbReference type="PANTHER" id="PTHR47506:SF6">
    <property type="entry name" value="HTH-TYPE TRANSCRIPTIONAL REPRESSOR NEMR"/>
    <property type="match status" value="1"/>
</dbReference>
<name>A0A4U1B7Q3_9GAMM</name>
<evidence type="ECO:0000256" key="1">
    <source>
        <dbReference type="ARBA" id="ARBA00023015"/>
    </source>
</evidence>
<dbReference type="SUPFAM" id="SSF46689">
    <property type="entry name" value="Homeodomain-like"/>
    <property type="match status" value="1"/>
</dbReference>
<proteinExistence type="predicted"/>
<dbReference type="InterPro" id="IPR009057">
    <property type="entry name" value="Homeodomain-like_sf"/>
</dbReference>
<keyword evidence="3" id="KW-0804">Transcription</keyword>
<dbReference type="EMBL" id="SWDB01000007">
    <property type="protein sequence ID" value="TKB46653.1"/>
    <property type="molecule type" value="Genomic_DNA"/>
</dbReference>
<evidence type="ECO:0000256" key="2">
    <source>
        <dbReference type="ARBA" id="ARBA00023125"/>
    </source>
</evidence>